<feature type="compositionally biased region" description="Basic and acidic residues" evidence="1">
    <location>
        <begin position="98"/>
        <end position="114"/>
    </location>
</feature>
<sequence>MMRKLGISMAITALVGLAACEQAEQDADPNTAETEIAEAEIEQVTGSEAPLAERKISFCDGEGNRYASEEEAQAAGLEPAEYGATYCPEYLEPTMHPSWDKDGDGLNDCEKDGICDDSVDYTQPGPDA</sequence>
<dbReference type="PROSITE" id="PS51257">
    <property type="entry name" value="PROKAR_LIPOPROTEIN"/>
    <property type="match status" value="1"/>
</dbReference>
<proteinExistence type="predicted"/>
<dbReference type="AlphaFoldDB" id="A0A345YCI2"/>
<protein>
    <submittedName>
        <fullName evidence="2">Uncharacterized protein</fullName>
    </submittedName>
</protein>
<evidence type="ECO:0000313" key="3">
    <source>
        <dbReference type="Proteomes" id="UP000254508"/>
    </source>
</evidence>
<feature type="region of interest" description="Disordered" evidence="1">
    <location>
        <begin position="94"/>
        <end position="128"/>
    </location>
</feature>
<evidence type="ECO:0000313" key="2">
    <source>
        <dbReference type="EMBL" id="AXK41634.1"/>
    </source>
</evidence>
<organism evidence="2 3">
    <name type="scientific">Erythrobacter aureus</name>
    <dbReference type="NCBI Taxonomy" id="2182384"/>
    <lineage>
        <taxon>Bacteria</taxon>
        <taxon>Pseudomonadati</taxon>
        <taxon>Pseudomonadota</taxon>
        <taxon>Alphaproteobacteria</taxon>
        <taxon>Sphingomonadales</taxon>
        <taxon>Erythrobacteraceae</taxon>
        <taxon>Erythrobacter/Porphyrobacter group</taxon>
        <taxon>Erythrobacter</taxon>
    </lineage>
</organism>
<dbReference type="OrthoDB" id="8482170at2"/>
<dbReference type="RefSeq" id="WP_115415821.1">
    <property type="nucleotide sequence ID" value="NZ_CP031357.1"/>
</dbReference>
<dbReference type="KEGG" id="err:DVR09_04180"/>
<evidence type="ECO:0000256" key="1">
    <source>
        <dbReference type="SAM" id="MobiDB-lite"/>
    </source>
</evidence>
<reference evidence="3" key="1">
    <citation type="submission" date="2018-07" db="EMBL/GenBank/DDBJ databases">
        <title>Genome sequence of Erythrobacter strain YH-07, an antagonistic bacterium isolated from Yellow Sea.</title>
        <authorList>
            <person name="Tang T."/>
            <person name="Liu Q."/>
            <person name="Sun X."/>
        </authorList>
    </citation>
    <scope>NUCLEOTIDE SEQUENCE [LARGE SCALE GENOMIC DNA]</scope>
    <source>
        <strain evidence="3">YH-07</strain>
    </source>
</reference>
<name>A0A345YCI2_9SPHN</name>
<keyword evidence="3" id="KW-1185">Reference proteome</keyword>
<gene>
    <name evidence="2" type="ORF">DVR09_04180</name>
</gene>
<dbReference type="Proteomes" id="UP000254508">
    <property type="component" value="Chromosome"/>
</dbReference>
<accession>A0A345YCI2</accession>
<dbReference type="EMBL" id="CP031357">
    <property type="protein sequence ID" value="AXK41634.1"/>
    <property type="molecule type" value="Genomic_DNA"/>
</dbReference>